<feature type="compositionally biased region" description="Low complexity" evidence="2">
    <location>
        <begin position="1090"/>
        <end position="1100"/>
    </location>
</feature>
<dbReference type="PANTHER" id="PTHR10728">
    <property type="entry name" value="CYTOSOLIC PHOSPHOLIPASE A2"/>
    <property type="match status" value="1"/>
</dbReference>
<evidence type="ECO:0000256" key="3">
    <source>
        <dbReference type="SAM" id="Phobius"/>
    </source>
</evidence>
<dbReference type="EMBL" id="LAQT01000033">
    <property type="protein sequence ID" value="KPC49928.1"/>
    <property type="molecule type" value="Genomic_DNA"/>
</dbReference>
<dbReference type="RefSeq" id="WP_053939346.1">
    <property type="nucleotide sequence ID" value="NZ_LAQT01000033.1"/>
</dbReference>
<gene>
    <name evidence="5" type="ORF">WG78_18770</name>
</gene>
<feature type="transmembrane region" description="Helical" evidence="3">
    <location>
        <begin position="349"/>
        <end position="369"/>
    </location>
</feature>
<evidence type="ECO:0000256" key="1">
    <source>
        <dbReference type="ARBA" id="ARBA00023098"/>
    </source>
</evidence>
<dbReference type="AlphaFoldDB" id="A0A0N0GLI3"/>
<keyword evidence="3" id="KW-1133">Transmembrane helix</keyword>
<feature type="transmembrane region" description="Helical" evidence="3">
    <location>
        <begin position="189"/>
        <end position="213"/>
    </location>
</feature>
<dbReference type="GO" id="GO:0005829">
    <property type="term" value="C:cytosol"/>
    <property type="evidence" value="ECO:0007669"/>
    <property type="project" value="TreeGrafter"/>
</dbReference>
<dbReference type="InterPro" id="IPR016035">
    <property type="entry name" value="Acyl_Trfase/lysoPLipase"/>
</dbReference>
<feature type="region of interest" description="Disordered" evidence="2">
    <location>
        <begin position="850"/>
        <end position="869"/>
    </location>
</feature>
<dbReference type="Gene3D" id="3.40.1090.10">
    <property type="entry name" value="Cytosolic phospholipase A2 catalytic domain"/>
    <property type="match status" value="1"/>
</dbReference>
<accession>A0A0N0GLI3</accession>
<dbReference type="SUPFAM" id="SSF52151">
    <property type="entry name" value="FabD/lysophospholipase-like"/>
    <property type="match status" value="2"/>
</dbReference>
<feature type="transmembrane region" description="Helical" evidence="3">
    <location>
        <begin position="152"/>
        <end position="169"/>
    </location>
</feature>
<feature type="transmembrane region" description="Helical" evidence="3">
    <location>
        <begin position="275"/>
        <end position="298"/>
    </location>
</feature>
<dbReference type="PANTHER" id="PTHR10728:SF40">
    <property type="entry name" value="PATATIN FAMILY PROTEIN"/>
    <property type="match status" value="1"/>
</dbReference>
<feature type="transmembrane region" description="Helical" evidence="3">
    <location>
        <begin position="225"/>
        <end position="243"/>
    </location>
</feature>
<organism evidence="5 6">
    <name type="scientific">Amantichitinum ursilacus</name>
    <dbReference type="NCBI Taxonomy" id="857265"/>
    <lineage>
        <taxon>Bacteria</taxon>
        <taxon>Pseudomonadati</taxon>
        <taxon>Pseudomonadota</taxon>
        <taxon>Betaproteobacteria</taxon>
        <taxon>Neisseriales</taxon>
        <taxon>Chitinibacteraceae</taxon>
        <taxon>Amantichitinum</taxon>
    </lineage>
</organism>
<feature type="transmembrane region" description="Helical" evidence="3">
    <location>
        <begin position="389"/>
        <end position="412"/>
    </location>
</feature>
<dbReference type="GO" id="GO:0004623">
    <property type="term" value="F:phospholipase A2 activity"/>
    <property type="evidence" value="ECO:0007669"/>
    <property type="project" value="TreeGrafter"/>
</dbReference>
<feature type="compositionally biased region" description="Low complexity" evidence="2">
    <location>
        <begin position="1066"/>
        <end position="1082"/>
    </location>
</feature>
<evidence type="ECO:0000259" key="4">
    <source>
        <dbReference type="Pfam" id="PF01734"/>
    </source>
</evidence>
<feature type="domain" description="PNPLA" evidence="4">
    <location>
        <begin position="36"/>
        <end position="143"/>
    </location>
</feature>
<name>A0A0N0GLI3_9NEIS</name>
<protein>
    <submittedName>
        <fullName evidence="5">Patatin-like phospholipase</fullName>
    </submittedName>
</protein>
<dbReference type="GO" id="GO:0046475">
    <property type="term" value="P:glycerophospholipid catabolic process"/>
    <property type="evidence" value="ECO:0007669"/>
    <property type="project" value="TreeGrafter"/>
</dbReference>
<sequence>MQIPEPSGLDFEHDIIAERRRHAGVADQQRPVIAVALSGGGIRSATFSFGLLRALAKNRVLEHVDYLSTVSGGGYIGAAFGRLFGLRADAAQTGDIESSNAEEVQGGMRRDDSTLLWWLRSNGRYLMPGGARDQALFFATSLRGFIATQFEVALLMLLIAGVVTLPHALESLVQLLLQTPWLTLHNVTLPSWWCLAWPIALYYLAKHIGVFWFSQNETSTPRQTLAIALLVLGFFAALTGTVLDGLSDAAVCARDSNQAAQFPCSMDVDQISVSALSSIVLLAVLSGLLSAALASCRLRVRRMPPAGLRQWATAGLTQSLFCAGLLLAACVLDAVSWQLAFMLANEDHAWSLLTGASTSSVVLVAVRIFQQTLEAKTRVSIPLERIAHYVGIALLLFILLLWSVALQFYLYFSWNLSALPDPPLWQGALRWLVLFVPVVIYMCLTGRDLEHANLASLHYFYRLRMARAYVSLGNIGAGGRFRAGSPLDPVSSEIADRICNISEFVDGDDPPMSEYAPHKHGGPIHLINCCINQTVDDRTDSYNADRKGIAMAVSALGVETGTRFPDLAALPAQTTLAQWTVISGAAVGSGMGSRTRSGLSALFFLSALRLGYWSKRLRPPNAAIDADFNAHTLRLKRWQKRFAKYWAICGECLARFPGLNDPHWYLSDGGHFDNTGVYALLKRRPSVIVLADCSADPEYLFEDLENLVRKARIDYGAEIEFLAPDALRQRWHGHDAFLAAVGTVATITAEAGPEHFLLARIRYCKRGEHPRIGALLVVKPRRARQPDFDLIGYADSNSDFPQQSSGDQFFDEAQWESYHCLGRILGQRITPDLVWQLPRWAAETPIQQVETAKAADAPPADPDSARRQRATPALRWTVGATATLSLLAAVWHGVDQKQADDSKAAADFFKLYDQVQTDLAKCTASACDDALAINVRITHLRELQQGFGRSDATDAALKSIEKAITAFCGKNTQDDHCTTLKARPGHPQAGEVWRQYWYGVRGGDQSATPASFDLGNLPWVGGVQGRLRQLLRMMLTERVEVASLQPGPLGQDSTVTAPAPVPVPAPATATASASASASATAPAPGPWAAPTPAASARSTPTPTPYDRIVLSCNLSQRPMRLFVQIYSEAERSKALGFINNLAGSGIRTPGIENVTTTALKQNSLPPQRWSVPTFLYAAGDEACAEALAAAFPHAVPRQLPAVLSPRPGVIEFWLPPPAASAALTTSLSPFRPTLARAPTAAP</sequence>
<keyword evidence="3" id="KW-0812">Transmembrane</keyword>
<dbReference type="STRING" id="857265.WG78_18770"/>
<evidence type="ECO:0000256" key="2">
    <source>
        <dbReference type="SAM" id="MobiDB-lite"/>
    </source>
</evidence>
<dbReference type="Pfam" id="PF01734">
    <property type="entry name" value="Patatin"/>
    <property type="match status" value="1"/>
</dbReference>
<reference evidence="5 6" key="1">
    <citation type="submission" date="2015-07" db="EMBL/GenBank/DDBJ databases">
        <title>Draft genome sequence of the Amantichitinum ursilacus IGB-41, a new chitin-degrading bacterium.</title>
        <authorList>
            <person name="Kirstahler P."/>
            <person name="Guenther M."/>
            <person name="Grumaz C."/>
            <person name="Rupp S."/>
            <person name="Zibek S."/>
            <person name="Sohn K."/>
        </authorList>
    </citation>
    <scope>NUCLEOTIDE SEQUENCE [LARGE SCALE GENOMIC DNA]</scope>
    <source>
        <strain evidence="5 6">IGB-41</strain>
    </source>
</reference>
<dbReference type="Proteomes" id="UP000037939">
    <property type="component" value="Unassembled WGS sequence"/>
</dbReference>
<comment type="caution">
    <text evidence="5">The sequence shown here is derived from an EMBL/GenBank/DDBJ whole genome shotgun (WGS) entry which is preliminary data.</text>
</comment>
<evidence type="ECO:0000313" key="5">
    <source>
        <dbReference type="EMBL" id="KPC49928.1"/>
    </source>
</evidence>
<evidence type="ECO:0000313" key="6">
    <source>
        <dbReference type="Proteomes" id="UP000037939"/>
    </source>
</evidence>
<dbReference type="PATRIC" id="fig|857265.3.peg.3840"/>
<keyword evidence="3" id="KW-0472">Membrane</keyword>
<keyword evidence="6" id="KW-1185">Reference proteome</keyword>
<feature type="transmembrane region" description="Helical" evidence="3">
    <location>
        <begin position="319"/>
        <end position="343"/>
    </location>
</feature>
<feature type="region of interest" description="Disordered" evidence="2">
    <location>
        <begin position="1045"/>
        <end position="1102"/>
    </location>
</feature>
<proteinExistence type="predicted"/>
<keyword evidence="1" id="KW-0443">Lipid metabolism</keyword>
<dbReference type="InterPro" id="IPR002641">
    <property type="entry name" value="PNPLA_dom"/>
</dbReference>